<dbReference type="AlphaFoldDB" id="A0A9Q0R1G7"/>
<dbReference type="GO" id="GO:0010333">
    <property type="term" value="F:terpene synthase activity"/>
    <property type="evidence" value="ECO:0007669"/>
    <property type="project" value="InterPro"/>
</dbReference>
<keyword evidence="3" id="KW-0460">Magnesium</keyword>
<name>A0A9Q0R1G7_9MAGN</name>
<comment type="caution">
    <text evidence="6">The sequence shown here is derived from an EMBL/GenBank/DDBJ whole genome shotgun (WGS) entry which is preliminary data.</text>
</comment>
<dbReference type="OrthoDB" id="1936865at2759"/>
<dbReference type="GO" id="GO:0000287">
    <property type="term" value="F:magnesium ion binding"/>
    <property type="evidence" value="ECO:0007669"/>
    <property type="project" value="InterPro"/>
</dbReference>
<dbReference type="Pfam" id="PF01397">
    <property type="entry name" value="Terpene_synth"/>
    <property type="match status" value="1"/>
</dbReference>
<protein>
    <submittedName>
        <fullName evidence="6">Uncharacterized protein</fullName>
    </submittedName>
</protein>
<dbReference type="SUPFAM" id="SSF48239">
    <property type="entry name" value="Terpenoid cyclases/Protein prenyltransferases"/>
    <property type="match status" value="1"/>
</dbReference>
<dbReference type="GO" id="GO:0016102">
    <property type="term" value="P:diterpenoid biosynthetic process"/>
    <property type="evidence" value="ECO:0007669"/>
    <property type="project" value="InterPro"/>
</dbReference>
<dbReference type="InterPro" id="IPR044814">
    <property type="entry name" value="Terpene_cyclase_plant_C1"/>
</dbReference>
<evidence type="ECO:0000256" key="1">
    <source>
        <dbReference type="ARBA" id="ARBA00001946"/>
    </source>
</evidence>
<evidence type="ECO:0000256" key="2">
    <source>
        <dbReference type="ARBA" id="ARBA00022723"/>
    </source>
</evidence>
<evidence type="ECO:0000313" key="7">
    <source>
        <dbReference type="Proteomes" id="UP001141806"/>
    </source>
</evidence>
<reference evidence="6" key="1">
    <citation type="journal article" date="2023" name="Plant J.">
        <title>The genome of the king protea, Protea cynaroides.</title>
        <authorList>
            <person name="Chang J."/>
            <person name="Duong T.A."/>
            <person name="Schoeman C."/>
            <person name="Ma X."/>
            <person name="Roodt D."/>
            <person name="Barker N."/>
            <person name="Li Z."/>
            <person name="Van de Peer Y."/>
            <person name="Mizrachi E."/>
        </authorList>
    </citation>
    <scope>NUCLEOTIDE SEQUENCE</scope>
    <source>
        <tissue evidence="6">Young leaves</tissue>
    </source>
</reference>
<feature type="domain" description="Terpene synthase metal-binding" evidence="5">
    <location>
        <begin position="293"/>
        <end position="530"/>
    </location>
</feature>
<dbReference type="SFLD" id="SFLDS00005">
    <property type="entry name" value="Isoprenoid_Synthase_Type_I"/>
    <property type="match status" value="1"/>
</dbReference>
<dbReference type="InterPro" id="IPR001906">
    <property type="entry name" value="Terpene_synth_N"/>
</dbReference>
<dbReference type="Proteomes" id="UP001141806">
    <property type="component" value="Unassembled WGS sequence"/>
</dbReference>
<dbReference type="SFLD" id="SFLDG01019">
    <property type="entry name" value="Terpene_Cyclase_Like_1_C_Termi"/>
    <property type="match status" value="1"/>
</dbReference>
<gene>
    <name evidence="6" type="ORF">NE237_010653</name>
</gene>
<keyword evidence="7" id="KW-1185">Reference proteome</keyword>
<evidence type="ECO:0000256" key="3">
    <source>
        <dbReference type="ARBA" id="ARBA00022842"/>
    </source>
</evidence>
<dbReference type="Gene3D" id="1.10.600.10">
    <property type="entry name" value="Farnesyl Diphosphate Synthase"/>
    <property type="match status" value="1"/>
</dbReference>
<accession>A0A9Q0R1G7</accession>
<dbReference type="PANTHER" id="PTHR31225">
    <property type="entry name" value="OS04G0344100 PROTEIN-RELATED"/>
    <property type="match status" value="1"/>
</dbReference>
<dbReference type="PANTHER" id="PTHR31225:SF252">
    <property type="entry name" value="TERPENE SYNTHASE 12-RELATED"/>
    <property type="match status" value="1"/>
</dbReference>
<dbReference type="InterPro" id="IPR034741">
    <property type="entry name" value="Terpene_cyclase-like_1_C"/>
</dbReference>
<dbReference type="Gene3D" id="1.50.10.130">
    <property type="entry name" value="Terpene synthase, N-terminal domain"/>
    <property type="match status" value="1"/>
</dbReference>
<dbReference type="InterPro" id="IPR050148">
    <property type="entry name" value="Terpene_synthase-like"/>
</dbReference>
<evidence type="ECO:0000259" key="4">
    <source>
        <dbReference type="Pfam" id="PF01397"/>
    </source>
</evidence>
<dbReference type="InterPro" id="IPR005630">
    <property type="entry name" value="Terpene_synthase_metal-bd"/>
</dbReference>
<dbReference type="InterPro" id="IPR036965">
    <property type="entry name" value="Terpene_synth_N_sf"/>
</dbReference>
<dbReference type="Pfam" id="PF03936">
    <property type="entry name" value="Terpene_synth_C"/>
    <property type="match status" value="1"/>
</dbReference>
<evidence type="ECO:0000259" key="5">
    <source>
        <dbReference type="Pfam" id="PF03936"/>
    </source>
</evidence>
<dbReference type="CDD" id="cd00684">
    <property type="entry name" value="Terpene_cyclase_plant_C1"/>
    <property type="match status" value="1"/>
</dbReference>
<dbReference type="InterPro" id="IPR008930">
    <property type="entry name" value="Terpenoid_cyclase/PrenylTrfase"/>
</dbReference>
<keyword evidence="2" id="KW-0479">Metal-binding</keyword>
<dbReference type="SUPFAM" id="SSF48576">
    <property type="entry name" value="Terpenoid synthases"/>
    <property type="match status" value="1"/>
</dbReference>
<evidence type="ECO:0000313" key="6">
    <source>
        <dbReference type="EMBL" id="KAJ4979873.1"/>
    </source>
</evidence>
<dbReference type="InterPro" id="IPR008949">
    <property type="entry name" value="Isoprenoid_synthase_dom_sf"/>
</dbReference>
<proteinExistence type="predicted"/>
<comment type="cofactor">
    <cofactor evidence="1">
        <name>Mg(2+)</name>
        <dbReference type="ChEBI" id="CHEBI:18420"/>
    </cofactor>
</comment>
<dbReference type="FunFam" id="1.10.600.10:FF:000007">
    <property type="entry name" value="Isoprene synthase, chloroplastic"/>
    <property type="match status" value="1"/>
</dbReference>
<dbReference type="FunFam" id="1.50.10.130:FF:000001">
    <property type="entry name" value="Isoprene synthase, chloroplastic"/>
    <property type="match status" value="1"/>
</dbReference>
<organism evidence="6 7">
    <name type="scientific">Protea cynaroides</name>
    <dbReference type="NCBI Taxonomy" id="273540"/>
    <lineage>
        <taxon>Eukaryota</taxon>
        <taxon>Viridiplantae</taxon>
        <taxon>Streptophyta</taxon>
        <taxon>Embryophyta</taxon>
        <taxon>Tracheophyta</taxon>
        <taxon>Spermatophyta</taxon>
        <taxon>Magnoliopsida</taxon>
        <taxon>Proteales</taxon>
        <taxon>Proteaceae</taxon>
        <taxon>Protea</taxon>
    </lineage>
</organism>
<sequence length="592" mass="68323">MTLHLPVLSTLSYSKSLIHSRSFPQSPLSHQSIVSNIKCLASTHSYEPKINRRSANYQPSIWGFDFVQSLKSDYMGEACMIRTKKLKEEVKHTLDDGALGQIGLLELIDDIQRLGLGYHFEKEIKKALDTIVCTKDMETMTNENLHAIALRFRILRQNGYEVNQGMFNHLKDETGNFKASCFKDEKGMLSLYEASHLAVDGESILEEAKHFTRTALKEINGVESNLAKQVNHALELPLHWRMPRFEARWYIDVYEKKENSVPALIELAKLDFNMVQAVHQENVADLSRWWKILGLGDQLNFARDSLIQCFIWTLGMNPEPQFSNYRLEQTKVDMLLTTIDDVYDVYGSLEELELFTDVVERWDIKAMERLPNYMKMCFFTLFNTVNEMAYYHLKERGLNSLPFLQKVWIDLCKSYLIEAKWYYKGHKTTLEEYLNNAVISSGGSVILIHSFFSLQQAAPEEGFDRVSQFLSLLYWSSIIVRLADDLGTSVAELERGDVLKSIQSYMHQTGASEEVAREHIRHLIDEAWKKINENTFTNDSLLPQHFIKTCMNLARVSLYMYQHGDGHAVIDDETINRTKLLLLEPIPVLMDA</sequence>
<dbReference type="EMBL" id="JAMYWD010000002">
    <property type="protein sequence ID" value="KAJ4979873.1"/>
    <property type="molecule type" value="Genomic_DNA"/>
</dbReference>
<feature type="domain" description="Terpene synthase N-terminal" evidence="4">
    <location>
        <begin position="61"/>
        <end position="234"/>
    </location>
</feature>